<comment type="caution">
    <text evidence="12">Lacks conserved residue(s) required for the propagation of feature annotation.</text>
</comment>
<dbReference type="PROSITE" id="PS50027">
    <property type="entry name" value="EGF_LAM_2"/>
    <property type="match status" value="3"/>
</dbReference>
<sequence>MEFMKNTGYYNLEQGEGCKPCQCNTVGSYFDQCDARTGQCRCRPGVMGLTCNECKPGYYGLSTEGCKECLPCKKPGHICDPVTGKCVCPPNTVGPECQRCAKNTWGYHPFSGCKLCECDPKGSLNQQCNPVTGQCNCKLDYTGRQCNQCFFGLYGFPDCKPCLCSLEGTDPTKCQDNGSCQCQQDGQCFCKKYVAGRTCDMCKKGSFSLDVRNPDGCTNCFCFKRAEKCSQAPYVWTWVAIPDRFITFDPRANYFIARQSNGFYAFPENITYASLPSGIQGEPLFWKVPSSFLGDMVLSYNGELKFTVSYSGPWSRNTDWLARAPLVVLVGHGVPIIFKSDAVWKPDSNQEFTVKLHESLWTRRQGEPISRNVLVVLLQNVTEILIRATWSMPAETASLTQVRLQSARPSNMSVGPPALGVEVCECSAQYSGLSCQDPAEGYYRIPDPGAIDFNDLTNIIGDVALCACNQHSKFCDGKTGICQDCKHNTTGSNCEKCAPGFYGDPTQGTPVDCQPCACPLEIPSNNFSPTCERTMSGMTCTQCQVGYEGNRCEYCAPGYFGNPLVVGGICKPCNCNKEGSLDTSCDLSGQCVCLPGISGKRCDYCQLRHAVEEGRCISCDEGCTGFLMKDLDELENMTAKFDFSNVNLTLPIGRLRQIQNETAQIRISLEQTKLAEINDLQKQIHDVANESIRILNWSEKTKASSADVRKNSSDLLQNAVSVEGRINGLQKDVRDMLIALEKTVESVYFNRSGLNTTAAFEQAKQILAEIQARNFTNANNTAELEKEATERLLEGIHNMSLLMTNTSGVERKLQYVEEALMDLWRKSNDSEAVLEETRQKFDSIHEKINMLKDKVMKIKEERRTMRDMLQEGNSSLVAAKAEIDKSDDNIKSNERALSRLDAAIDIMQNKVDDMGMKLHRAGELAQKAIEHAKNLTNYARELEELFKGTRDLAADPLKAAKVYETIVSAIEEAQRAAMKAIQDIQNATAVANVDKIEQEVDQSVQRSRDLLDEARKLLTDRITGLRSDLADLNTDLDKERDKQEKIRQDIQKLNEDVDDLPSDLYDKLDSLNVNLENNGRNVGRTNGRVDVIMERYQFEILPKLNELRGTLSGNYTDVRQKIADAWRNMNTMRNLTSVMDQMSLSYTVSSEDLRKRLKTLKQKIQEAREEANKIKVSLSAEGKCVKKFRPIAMPGTVNSISFAFKTTRPADTMMIILIQKSKQEFLSVELVNRKVRFNWNIGGGVGSVTHDTTVVDEGSVFKEAAKWYRVNAERTGRLGQLNVHSLAEPEAPVQTGTSPIGFTLLKFNEKTEVYVAGVPANLEIHQSQTKNNFTGCIGSLTVDGQPVGLHNFNTTIQNGCSGCEEVPAASPGVNVYQFNGNGYTVTAQVRIPRQISFNMVLEFKTYWENATLFFAGNSSSGEFTSVELQNGQVVFQFYLGANTYGRIASELKYNRNKWVEVSIDRLGKMAIMTVDQEKKSLVSTSPPGDTFLDVQTSDLFFGGIPGDANMSIYGQVSGATVLTTPFLGCMRGIQINAKNINLWQGKTTVGVKEGCAESGYRTISFYGEGFAEISASSLGKASADLSVSFVTKSPEALLLLAKTIDGDSFYSMSLIDGQLEARFREKGGEITILKSTKKYNDGSLRNAAVQKTNEKLVLLMDDEKVADGSLPSGTTSITVREDGGLYLGGVPEGINIDSMASTTKSLNGCISDVVINGRMLDISQPSQYERADIGRCLLQERVSNQRENIPPQPLTSRPSKTMSGPQNIKNMETQTTKTTTTPVPAIEGSCVGTGQYQYEKVGALTYGDTRTQYRTINVTRREIRKKFEISFDFRTYFEYGVLIFVTNDKKRTYFNAQLKQGQIEVAYFDGENAKNIISGQRVRYLADGDWHSVQISKTGGVISLSVDKAEAMIASIKKTLDIAPPMYVGGLPIDFVPQNGMVSNNLRGCLSNLKVNSVSKNVNALLVDGIDKCFTRIVPGVYFSGKSYGIYDNNFVVGNKLEITLDFRTHKRHGILLHVSNQDGRQSMTLQLHDGKLLFGVRNAGGNYTAITEDPYKYCNNQWHRIQANVIDNVVTLQVDGDEPIASPSPGATRLTETNAPLYIGGTPEFRVSGTALTDEKFEGCMRDLRIGNQLVDWFSLKSDIQIYKTACPTT</sequence>
<evidence type="ECO:0000313" key="18">
    <source>
        <dbReference type="EMBL" id="KAL3868911.1"/>
    </source>
</evidence>
<feature type="disulfide bond" evidence="11">
    <location>
        <begin position="2125"/>
        <end position="2152"/>
    </location>
</feature>
<keyword evidence="19" id="KW-1185">Reference proteome</keyword>
<name>A0ABD3W4U7_SINWO</name>
<comment type="caution">
    <text evidence="18">The sequence shown here is derived from an EMBL/GenBank/DDBJ whole genome shotgun (WGS) entry which is preliminary data.</text>
</comment>
<dbReference type="Pfam" id="PF00053">
    <property type="entry name" value="EGF_laminin"/>
    <property type="match status" value="4"/>
</dbReference>
<dbReference type="InterPro" id="IPR056863">
    <property type="entry name" value="LMN_ATRN_NET-like_EGF"/>
</dbReference>
<evidence type="ECO:0008006" key="20">
    <source>
        <dbReference type="Google" id="ProtNLM"/>
    </source>
</evidence>
<evidence type="ECO:0000256" key="3">
    <source>
        <dbReference type="ARBA" id="ARBA00022530"/>
    </source>
</evidence>
<feature type="disulfide bond" evidence="11">
    <location>
        <begin position="1709"/>
        <end position="1736"/>
    </location>
</feature>
<dbReference type="Gene3D" id="2.10.25.10">
    <property type="entry name" value="Laminin"/>
    <property type="match status" value="6"/>
</dbReference>
<keyword evidence="6" id="KW-0084">Basement membrane</keyword>
<keyword evidence="3" id="KW-0272">Extracellular matrix</keyword>
<dbReference type="InterPro" id="IPR009254">
    <property type="entry name" value="Laminin_aI"/>
</dbReference>
<gene>
    <name evidence="18" type="ORF">ACJMK2_041665</name>
</gene>
<organism evidence="18 19">
    <name type="scientific">Sinanodonta woodiana</name>
    <name type="common">Chinese pond mussel</name>
    <name type="synonym">Anodonta woodiana</name>
    <dbReference type="NCBI Taxonomy" id="1069815"/>
    <lineage>
        <taxon>Eukaryota</taxon>
        <taxon>Metazoa</taxon>
        <taxon>Spiralia</taxon>
        <taxon>Lophotrochozoa</taxon>
        <taxon>Mollusca</taxon>
        <taxon>Bivalvia</taxon>
        <taxon>Autobranchia</taxon>
        <taxon>Heteroconchia</taxon>
        <taxon>Palaeoheterodonta</taxon>
        <taxon>Unionida</taxon>
        <taxon>Unionoidea</taxon>
        <taxon>Unionidae</taxon>
        <taxon>Unioninae</taxon>
        <taxon>Sinanodonta</taxon>
    </lineage>
</organism>
<feature type="domain" description="Laminin IV type A" evidence="17">
    <location>
        <begin position="231"/>
        <end position="423"/>
    </location>
</feature>
<feature type="disulfide bond" evidence="12">
    <location>
        <begin position="42"/>
        <end position="51"/>
    </location>
</feature>
<dbReference type="PRINTS" id="PR00011">
    <property type="entry name" value="EGFLAMININ"/>
</dbReference>
<dbReference type="InterPro" id="IPR002049">
    <property type="entry name" value="LE_dom"/>
</dbReference>
<evidence type="ECO:0000256" key="10">
    <source>
        <dbReference type="ARBA" id="ARBA00023292"/>
    </source>
</evidence>
<dbReference type="SUPFAM" id="SSF49899">
    <property type="entry name" value="Concanavalin A-like lectins/glucanases"/>
    <property type="match status" value="5"/>
</dbReference>
<feature type="disulfide bond" evidence="12">
    <location>
        <begin position="116"/>
        <end position="128"/>
    </location>
</feature>
<feature type="domain" description="Laminin G" evidence="15">
    <location>
        <begin position="1175"/>
        <end position="1360"/>
    </location>
</feature>
<dbReference type="Gene3D" id="1.20.120.20">
    <property type="entry name" value="Apolipoprotein"/>
    <property type="match status" value="1"/>
</dbReference>
<feature type="domain" description="Laminin G" evidence="15">
    <location>
        <begin position="1562"/>
        <end position="1736"/>
    </location>
</feature>
<dbReference type="PROSITE" id="PS50025">
    <property type="entry name" value="LAM_G_DOMAIN"/>
    <property type="match status" value="5"/>
</dbReference>
<feature type="domain" description="Laminin G" evidence="15">
    <location>
        <begin position="1803"/>
        <end position="1973"/>
    </location>
</feature>
<keyword evidence="2" id="KW-0964">Secreted</keyword>
<evidence type="ECO:0000256" key="5">
    <source>
        <dbReference type="ARBA" id="ARBA00022737"/>
    </source>
</evidence>
<evidence type="ECO:0000256" key="4">
    <source>
        <dbReference type="ARBA" id="ARBA00022729"/>
    </source>
</evidence>
<dbReference type="InterPro" id="IPR013320">
    <property type="entry name" value="ConA-like_dom_sf"/>
</dbReference>
<dbReference type="InterPro" id="IPR000034">
    <property type="entry name" value="Laminin_IV"/>
</dbReference>
<evidence type="ECO:0000259" key="15">
    <source>
        <dbReference type="PROSITE" id="PS50025"/>
    </source>
</evidence>
<feature type="domain" description="Laminin EGF-like" evidence="16">
    <location>
        <begin position="466"/>
        <end position="515"/>
    </location>
</feature>
<dbReference type="EMBL" id="JBJQND010000008">
    <property type="protein sequence ID" value="KAL3868911.1"/>
    <property type="molecule type" value="Genomic_DNA"/>
</dbReference>
<feature type="domain" description="Laminin G" evidence="15">
    <location>
        <begin position="1373"/>
        <end position="1555"/>
    </location>
</feature>
<dbReference type="FunFam" id="2.10.25.10:FF:000209">
    <property type="entry name" value="Laminin subunit alpha 5"/>
    <property type="match status" value="1"/>
</dbReference>
<dbReference type="InterPro" id="IPR001791">
    <property type="entry name" value="Laminin_G"/>
</dbReference>
<dbReference type="FunFam" id="2.10.25.10:FF:000033">
    <property type="entry name" value="Laminin subunit alpha 2"/>
    <property type="match status" value="1"/>
</dbReference>
<proteinExistence type="predicted"/>
<evidence type="ECO:0000259" key="17">
    <source>
        <dbReference type="PROSITE" id="PS51115"/>
    </source>
</evidence>
<evidence type="ECO:0000256" key="7">
    <source>
        <dbReference type="ARBA" id="ARBA00023054"/>
    </source>
</evidence>
<dbReference type="SMART" id="SM00282">
    <property type="entry name" value="LamG"/>
    <property type="match status" value="5"/>
</dbReference>
<dbReference type="InterPro" id="IPR000742">
    <property type="entry name" value="EGF"/>
</dbReference>
<keyword evidence="7 13" id="KW-0175">Coiled coil</keyword>
<dbReference type="SUPFAM" id="SSF57196">
    <property type="entry name" value="EGF/Laminin"/>
    <property type="match status" value="5"/>
</dbReference>
<dbReference type="Gene3D" id="2.170.300.10">
    <property type="entry name" value="Tie2 ligand-binding domain superfamily"/>
    <property type="match status" value="1"/>
</dbReference>
<feature type="region of interest" description="Disordered" evidence="14">
    <location>
        <begin position="1747"/>
        <end position="1768"/>
    </location>
</feature>
<feature type="domain" description="Laminin EGF-like" evidence="16">
    <location>
        <begin position="21"/>
        <end position="68"/>
    </location>
</feature>
<dbReference type="SMART" id="SM00181">
    <property type="entry name" value="EGF"/>
    <property type="match status" value="5"/>
</dbReference>
<dbReference type="Pfam" id="PF24973">
    <property type="entry name" value="EGF_LMN_ATRN"/>
    <property type="match status" value="1"/>
</dbReference>
<evidence type="ECO:0000256" key="9">
    <source>
        <dbReference type="ARBA" id="ARBA00023180"/>
    </source>
</evidence>
<evidence type="ECO:0000256" key="13">
    <source>
        <dbReference type="SAM" id="Coils"/>
    </source>
</evidence>
<evidence type="ECO:0000256" key="6">
    <source>
        <dbReference type="ARBA" id="ARBA00022869"/>
    </source>
</evidence>
<feature type="disulfide bond" evidence="12">
    <location>
        <begin position="485"/>
        <end position="494"/>
    </location>
</feature>
<evidence type="ECO:0000256" key="8">
    <source>
        <dbReference type="ARBA" id="ARBA00023157"/>
    </source>
</evidence>
<dbReference type="Pfam" id="PF02210">
    <property type="entry name" value="Laminin_G_2"/>
    <property type="match status" value="3"/>
</dbReference>
<feature type="disulfide bond" evidence="12">
    <location>
        <begin position="137"/>
        <end position="146"/>
    </location>
</feature>
<dbReference type="SMART" id="SM00281">
    <property type="entry name" value="LamB"/>
    <property type="match status" value="1"/>
</dbReference>
<dbReference type="CDD" id="cd00110">
    <property type="entry name" value="LamG"/>
    <property type="match status" value="5"/>
</dbReference>
<evidence type="ECO:0000313" key="19">
    <source>
        <dbReference type="Proteomes" id="UP001634394"/>
    </source>
</evidence>
<feature type="disulfide bond" evidence="12">
    <location>
        <begin position="21"/>
        <end position="33"/>
    </location>
</feature>
<dbReference type="Gene3D" id="2.60.120.200">
    <property type="match status" value="5"/>
</dbReference>
<keyword evidence="4" id="KW-0732">Signal</keyword>
<protein>
    <recommendedName>
        <fullName evidence="20">Laminin subunit alpha-1</fullName>
    </recommendedName>
</protein>
<keyword evidence="10 12" id="KW-0424">Laminin EGF-like domain</keyword>
<comment type="subcellular location">
    <subcellularLocation>
        <location evidence="1">Secreted</location>
        <location evidence="1">Extracellular space</location>
        <location evidence="1">Extracellular matrix</location>
        <location evidence="1">Basement membrane</location>
    </subcellularLocation>
</comment>
<feature type="disulfide bond" evidence="12">
    <location>
        <begin position="23"/>
        <end position="40"/>
    </location>
</feature>
<evidence type="ECO:0000256" key="12">
    <source>
        <dbReference type="PROSITE-ProRule" id="PRU00460"/>
    </source>
</evidence>
<dbReference type="Proteomes" id="UP001634394">
    <property type="component" value="Unassembled WGS sequence"/>
</dbReference>
<dbReference type="Pfam" id="PF06008">
    <property type="entry name" value="Laminin_I"/>
    <property type="match status" value="1"/>
</dbReference>
<reference evidence="18 19" key="1">
    <citation type="submission" date="2024-11" db="EMBL/GenBank/DDBJ databases">
        <title>Chromosome-level genome assembly of the freshwater bivalve Anodonta woodiana.</title>
        <authorList>
            <person name="Chen X."/>
        </authorList>
    </citation>
    <scope>NUCLEOTIDE SEQUENCE [LARGE SCALE GENOMIC DNA]</scope>
    <source>
        <strain evidence="18">MN2024</strain>
        <tissue evidence="18">Gills</tissue>
    </source>
</reference>
<dbReference type="InterPro" id="IPR050440">
    <property type="entry name" value="Laminin/Netrin_ECM"/>
</dbReference>
<dbReference type="PROSITE" id="PS01248">
    <property type="entry name" value="EGF_LAM_1"/>
    <property type="match status" value="5"/>
</dbReference>
<dbReference type="PANTHER" id="PTHR10574:SF406">
    <property type="entry name" value="LAMININ SUBUNIT ALPHA 5"/>
    <property type="match status" value="1"/>
</dbReference>
<feature type="disulfide bond" evidence="12">
    <location>
        <begin position="118"/>
        <end position="135"/>
    </location>
</feature>
<dbReference type="GO" id="GO:0005604">
    <property type="term" value="C:basement membrane"/>
    <property type="evidence" value="ECO:0007669"/>
    <property type="project" value="UniProtKB-SubCell"/>
</dbReference>
<keyword evidence="9" id="KW-0325">Glycoprotein</keyword>
<evidence type="ECO:0000256" key="1">
    <source>
        <dbReference type="ARBA" id="ARBA00004302"/>
    </source>
</evidence>
<evidence type="ECO:0000256" key="14">
    <source>
        <dbReference type="SAM" id="MobiDB-lite"/>
    </source>
</evidence>
<feature type="coiled-coil region" evidence="13">
    <location>
        <begin position="834"/>
        <end position="945"/>
    </location>
</feature>
<dbReference type="PROSITE" id="PS51115">
    <property type="entry name" value="LAMININ_IVA"/>
    <property type="match status" value="1"/>
</dbReference>
<dbReference type="PANTHER" id="PTHR10574">
    <property type="entry name" value="NETRIN/LAMININ-RELATED"/>
    <property type="match status" value="1"/>
</dbReference>
<accession>A0ABD3W4U7</accession>
<dbReference type="FunFam" id="2.10.25.10:FF:000189">
    <property type="entry name" value="Laminin subunit alpha 2"/>
    <property type="match status" value="1"/>
</dbReference>
<dbReference type="SMART" id="SM00180">
    <property type="entry name" value="EGF_Lam"/>
    <property type="match status" value="7"/>
</dbReference>
<evidence type="ECO:0000256" key="11">
    <source>
        <dbReference type="PROSITE-ProRule" id="PRU00122"/>
    </source>
</evidence>
<feature type="compositionally biased region" description="Polar residues" evidence="14">
    <location>
        <begin position="1754"/>
        <end position="1768"/>
    </location>
</feature>
<dbReference type="FunFam" id="2.10.25.10:FF:000106">
    <property type="entry name" value="Heparan sulfate proteoglycan 2"/>
    <property type="match status" value="1"/>
</dbReference>
<feature type="domain" description="Laminin EGF-like" evidence="16">
    <location>
        <begin position="116"/>
        <end position="161"/>
    </location>
</feature>
<feature type="domain" description="Laminin G" evidence="15">
    <location>
        <begin position="1978"/>
        <end position="2152"/>
    </location>
</feature>
<evidence type="ECO:0000256" key="2">
    <source>
        <dbReference type="ARBA" id="ARBA00022525"/>
    </source>
</evidence>
<keyword evidence="5" id="KW-0677">Repeat</keyword>
<feature type="coiled-coil region" evidence="13">
    <location>
        <begin position="970"/>
        <end position="1056"/>
    </location>
</feature>
<dbReference type="FunFam" id="2.10.25.10:FF:000067">
    <property type="entry name" value="Laminin subunit gamma 1"/>
    <property type="match status" value="1"/>
</dbReference>
<dbReference type="Pfam" id="PF00052">
    <property type="entry name" value="Laminin_B"/>
    <property type="match status" value="1"/>
</dbReference>
<keyword evidence="8 12" id="KW-1015">Disulfide bond</keyword>
<feature type="coiled-coil region" evidence="13">
    <location>
        <begin position="1150"/>
        <end position="1181"/>
    </location>
</feature>
<dbReference type="CDD" id="cd00055">
    <property type="entry name" value="EGF_Lam"/>
    <property type="match status" value="6"/>
</dbReference>
<dbReference type="Pfam" id="PF00054">
    <property type="entry name" value="Laminin_G_1"/>
    <property type="match status" value="2"/>
</dbReference>
<evidence type="ECO:0000259" key="16">
    <source>
        <dbReference type="PROSITE" id="PS50027"/>
    </source>
</evidence>